<organism evidence="3 4">
    <name type="scientific">Parasutterella excrementihominis</name>
    <dbReference type="NCBI Taxonomy" id="487175"/>
    <lineage>
        <taxon>Bacteria</taxon>
        <taxon>Pseudomonadati</taxon>
        <taxon>Pseudomonadota</taxon>
        <taxon>Betaproteobacteria</taxon>
        <taxon>Burkholderiales</taxon>
        <taxon>Sutterellaceae</taxon>
        <taxon>Parasutterella</taxon>
    </lineage>
</organism>
<keyword evidence="2" id="KW-0472">Membrane</keyword>
<name>A0A6I3S0N5_9BURK</name>
<accession>A0A6I3S0N5</accession>
<feature type="transmembrane region" description="Helical" evidence="2">
    <location>
        <begin position="100"/>
        <end position="121"/>
    </location>
</feature>
<dbReference type="GO" id="GO:0005886">
    <property type="term" value="C:plasma membrane"/>
    <property type="evidence" value="ECO:0007669"/>
    <property type="project" value="TreeGrafter"/>
</dbReference>
<feature type="transmembrane region" description="Helical" evidence="2">
    <location>
        <begin position="65"/>
        <end position="88"/>
    </location>
</feature>
<dbReference type="AlphaFoldDB" id="A0A6I3S0N5"/>
<feature type="region of interest" description="Disordered" evidence="1">
    <location>
        <begin position="186"/>
        <end position="234"/>
    </location>
</feature>
<evidence type="ECO:0000313" key="3">
    <source>
        <dbReference type="EMBL" id="MTU42741.1"/>
    </source>
</evidence>
<protein>
    <submittedName>
        <fullName evidence="3">DUF805 domain-containing protein</fullName>
    </submittedName>
</protein>
<evidence type="ECO:0000313" key="4">
    <source>
        <dbReference type="Proteomes" id="UP000462362"/>
    </source>
</evidence>
<feature type="compositionally biased region" description="Basic and acidic residues" evidence="1">
    <location>
        <begin position="211"/>
        <end position="221"/>
    </location>
</feature>
<feature type="transmembrane region" description="Helical" evidence="2">
    <location>
        <begin position="25"/>
        <end position="45"/>
    </location>
</feature>
<sequence>MFFQWYRYCFSKYFTFQGRASRTEYWSFTIINLLILWAFWFISKLVDIPEDAMSDGIPVFPKDPILALIFGSLYLIFCIAIFFPSLAVTVRRLHDRNHSGFWVIAQLIPLLNLVVLLMLLLPSSPYPNYYGLRAPRFPGEKVPEAGADIYGPYGTVAYRPQSNGDETVAQQNQNTPAKGSVMDEIMHENLANADAQAGLEDRPAAASPSKSETHRPMRGEESSLVARLNKLSGK</sequence>
<dbReference type="Pfam" id="PF05656">
    <property type="entry name" value="DUF805"/>
    <property type="match status" value="1"/>
</dbReference>
<reference evidence="3 4" key="1">
    <citation type="journal article" date="2019" name="Nat. Med.">
        <title>A library of human gut bacterial isolates paired with longitudinal multiomics data enables mechanistic microbiome research.</title>
        <authorList>
            <person name="Poyet M."/>
            <person name="Groussin M."/>
            <person name="Gibbons S.M."/>
            <person name="Avila-Pacheco J."/>
            <person name="Jiang X."/>
            <person name="Kearney S.M."/>
            <person name="Perrotta A.R."/>
            <person name="Berdy B."/>
            <person name="Zhao S."/>
            <person name="Lieberman T.D."/>
            <person name="Swanson P.K."/>
            <person name="Smith M."/>
            <person name="Roesemann S."/>
            <person name="Alexander J.E."/>
            <person name="Rich S.A."/>
            <person name="Livny J."/>
            <person name="Vlamakis H."/>
            <person name="Clish C."/>
            <person name="Bullock K."/>
            <person name="Deik A."/>
            <person name="Scott J."/>
            <person name="Pierce K.A."/>
            <person name="Xavier R.J."/>
            <person name="Alm E.J."/>
        </authorList>
    </citation>
    <scope>NUCLEOTIDE SEQUENCE [LARGE SCALE GENOMIC DNA]</scope>
    <source>
        <strain evidence="3 4">BIOML-A2</strain>
    </source>
</reference>
<dbReference type="Proteomes" id="UP000462362">
    <property type="component" value="Unassembled WGS sequence"/>
</dbReference>
<dbReference type="PANTHER" id="PTHR34980:SF2">
    <property type="entry name" value="INNER MEMBRANE PROTEIN YHAH-RELATED"/>
    <property type="match status" value="1"/>
</dbReference>
<keyword evidence="2" id="KW-0812">Transmembrane</keyword>
<proteinExistence type="predicted"/>
<dbReference type="PANTHER" id="PTHR34980">
    <property type="entry name" value="INNER MEMBRANE PROTEIN-RELATED-RELATED"/>
    <property type="match status" value="1"/>
</dbReference>
<dbReference type="InterPro" id="IPR008523">
    <property type="entry name" value="DUF805"/>
</dbReference>
<comment type="caution">
    <text evidence="3">The sequence shown here is derived from an EMBL/GenBank/DDBJ whole genome shotgun (WGS) entry which is preliminary data.</text>
</comment>
<dbReference type="RefSeq" id="WP_155165778.1">
    <property type="nucleotide sequence ID" value="NZ_DBGEHT010000106.1"/>
</dbReference>
<gene>
    <name evidence="3" type="ORF">GMD42_03695</name>
</gene>
<keyword evidence="2" id="KW-1133">Transmembrane helix</keyword>
<evidence type="ECO:0000256" key="2">
    <source>
        <dbReference type="SAM" id="Phobius"/>
    </source>
</evidence>
<evidence type="ECO:0000256" key="1">
    <source>
        <dbReference type="SAM" id="MobiDB-lite"/>
    </source>
</evidence>
<dbReference type="EMBL" id="WNCL01000007">
    <property type="protein sequence ID" value="MTU42741.1"/>
    <property type="molecule type" value="Genomic_DNA"/>
</dbReference>